<feature type="compositionally biased region" description="Polar residues" evidence="1">
    <location>
        <begin position="230"/>
        <end position="242"/>
    </location>
</feature>
<dbReference type="PANTHER" id="PTHR35486:SF1">
    <property type="entry name" value="OS02G0689500 PROTEIN"/>
    <property type="match status" value="1"/>
</dbReference>
<sequence>MRCKRHPSDTSSGVGVCASCLRERLFTLIAAQACQQAQALSPAQTQAEDRRKSDAQHPPPLIFPRSVSPFNDPSRQQHHHKFDQRFYRSPQVRPTSAPTTATSGAAQKKKKHSMTSLLASLFGSKSEEPEPGGPDHRASRGSRTSLGTSPSSSPIPQKWLSALIPSRRKKESRLFSLDDAATTDGGRRIYRREDRGLSPVSANVIIHNGDNEESSSYSSECSPHKHKQGLQIQSTPPHTTPTRACRRGQPSRKFSGLAVCFSPLVRASPRHHRSAGVLW</sequence>
<organism evidence="2 3">
    <name type="scientific">Protea cynaroides</name>
    <dbReference type="NCBI Taxonomy" id="273540"/>
    <lineage>
        <taxon>Eukaryota</taxon>
        <taxon>Viridiplantae</taxon>
        <taxon>Streptophyta</taxon>
        <taxon>Embryophyta</taxon>
        <taxon>Tracheophyta</taxon>
        <taxon>Spermatophyta</taxon>
        <taxon>Magnoliopsida</taxon>
        <taxon>Proteales</taxon>
        <taxon>Proteaceae</taxon>
        <taxon>Protea</taxon>
    </lineage>
</organism>
<evidence type="ECO:0000313" key="2">
    <source>
        <dbReference type="EMBL" id="KAJ4959540.1"/>
    </source>
</evidence>
<comment type="caution">
    <text evidence="2">The sequence shown here is derived from an EMBL/GenBank/DDBJ whole genome shotgun (WGS) entry which is preliminary data.</text>
</comment>
<reference evidence="2" key="1">
    <citation type="journal article" date="2023" name="Plant J.">
        <title>The genome of the king protea, Protea cynaroides.</title>
        <authorList>
            <person name="Chang J."/>
            <person name="Duong T.A."/>
            <person name="Schoeman C."/>
            <person name="Ma X."/>
            <person name="Roodt D."/>
            <person name="Barker N."/>
            <person name="Li Z."/>
            <person name="Van de Peer Y."/>
            <person name="Mizrachi E."/>
        </authorList>
    </citation>
    <scope>NUCLEOTIDE SEQUENCE</scope>
    <source>
        <tissue evidence="2">Young leaves</tissue>
    </source>
</reference>
<dbReference type="PANTHER" id="PTHR35486">
    <property type="entry name" value="EXPRESSED PROTEIN"/>
    <property type="match status" value="1"/>
</dbReference>
<proteinExistence type="predicted"/>
<feature type="compositionally biased region" description="Low complexity" evidence="1">
    <location>
        <begin position="141"/>
        <end position="154"/>
    </location>
</feature>
<feature type="region of interest" description="Disordered" evidence="1">
    <location>
        <begin position="209"/>
        <end position="249"/>
    </location>
</feature>
<evidence type="ECO:0000256" key="1">
    <source>
        <dbReference type="SAM" id="MobiDB-lite"/>
    </source>
</evidence>
<protein>
    <submittedName>
        <fullName evidence="2">Uncharacterized protein</fullName>
    </submittedName>
</protein>
<dbReference type="Proteomes" id="UP001141806">
    <property type="component" value="Unassembled WGS sequence"/>
</dbReference>
<feature type="region of interest" description="Disordered" evidence="1">
    <location>
        <begin position="44"/>
        <end position="158"/>
    </location>
</feature>
<dbReference type="AlphaFoldDB" id="A0A9Q0K2H9"/>
<dbReference type="EMBL" id="JAMYWD010000010">
    <property type="protein sequence ID" value="KAJ4959540.1"/>
    <property type="molecule type" value="Genomic_DNA"/>
</dbReference>
<accession>A0A9Q0K2H9</accession>
<dbReference type="OrthoDB" id="688025at2759"/>
<feature type="compositionally biased region" description="Low complexity" evidence="1">
    <location>
        <begin position="94"/>
        <end position="106"/>
    </location>
</feature>
<name>A0A9Q0K2H9_9MAGN</name>
<evidence type="ECO:0000313" key="3">
    <source>
        <dbReference type="Proteomes" id="UP001141806"/>
    </source>
</evidence>
<feature type="compositionally biased region" description="Basic and acidic residues" evidence="1">
    <location>
        <begin position="125"/>
        <end position="138"/>
    </location>
</feature>
<keyword evidence="3" id="KW-1185">Reference proteome</keyword>
<gene>
    <name evidence="2" type="ORF">NE237_026651</name>
</gene>